<keyword evidence="4" id="KW-1185">Reference proteome</keyword>
<feature type="region of interest" description="Disordered" evidence="1">
    <location>
        <begin position="364"/>
        <end position="414"/>
    </location>
</feature>
<dbReference type="Pfam" id="PF13671">
    <property type="entry name" value="AAA_33"/>
    <property type="match status" value="1"/>
</dbReference>
<dbReference type="Gene3D" id="3.40.50.300">
    <property type="entry name" value="P-loop containing nucleotide triphosphate hydrolases"/>
    <property type="match status" value="1"/>
</dbReference>
<dbReference type="OrthoDB" id="342190at2759"/>
<dbReference type="SUPFAM" id="SSF52540">
    <property type="entry name" value="P-loop containing nucleoside triphosphate hydrolases"/>
    <property type="match status" value="1"/>
</dbReference>
<dbReference type="EMBL" id="CM017322">
    <property type="protein sequence ID" value="KAE8009001.1"/>
    <property type="molecule type" value="Genomic_DNA"/>
</dbReference>
<dbReference type="PANTHER" id="PTHR37807:SF3">
    <property type="entry name" value="OS07G0160300 PROTEIN"/>
    <property type="match status" value="1"/>
</dbReference>
<feature type="domain" description="Myb-like" evidence="2">
    <location>
        <begin position="254"/>
        <end position="307"/>
    </location>
</feature>
<dbReference type="InterPro" id="IPR027417">
    <property type="entry name" value="P-loop_NTPase"/>
</dbReference>
<evidence type="ECO:0000256" key="1">
    <source>
        <dbReference type="SAM" id="MobiDB-lite"/>
    </source>
</evidence>
<protein>
    <recommendedName>
        <fullName evidence="2">Myb-like domain-containing protein</fullName>
    </recommendedName>
</protein>
<evidence type="ECO:0000313" key="4">
    <source>
        <dbReference type="Proteomes" id="UP000327013"/>
    </source>
</evidence>
<organism evidence="3 4">
    <name type="scientific">Carpinus fangiana</name>
    <dbReference type="NCBI Taxonomy" id="176857"/>
    <lineage>
        <taxon>Eukaryota</taxon>
        <taxon>Viridiplantae</taxon>
        <taxon>Streptophyta</taxon>
        <taxon>Embryophyta</taxon>
        <taxon>Tracheophyta</taxon>
        <taxon>Spermatophyta</taxon>
        <taxon>Magnoliopsida</taxon>
        <taxon>eudicotyledons</taxon>
        <taxon>Gunneridae</taxon>
        <taxon>Pentapetalae</taxon>
        <taxon>rosids</taxon>
        <taxon>fabids</taxon>
        <taxon>Fagales</taxon>
        <taxon>Betulaceae</taxon>
        <taxon>Carpinus</taxon>
    </lineage>
</organism>
<dbReference type="AlphaFoldDB" id="A0A5N6QPC9"/>
<sequence>MAIKEKKIIIAMKGHPGTGKSTLAQSLASALRIPLVDKDDVRDCTSPLQRALLLATTPTTASSLLNDLSYDVLFRVASTQLRLGLSVVLDSPLSREAHLDRLVQTASSAGARVFVVECKPNNEAEWRRRLERRGAGAADCEAGWHKPATWRDLERLLEGYAGCTEYDVGDVPRLVVDTTAPVEVGELVSSVVQFIASHAEGGFDILSEVKRFERERAKDMRNPPSSSSPSAKVGGGFGSAAGKLMTTTTPCCSKVGLKRGPWTLEEDELLANYIKREGEPGLDPRGQWVGVGRGGGSFRDGQVSKNKGFGSLLVLDTSESEGPTNKKGCHFMIGFCQLSTLLLIIGMEAMLMVRRIGGTIRDHPFPNPHESVNPLRKDPNLKNQRKERKYKREEAIEVHGAPLSSSRPQIHLET</sequence>
<evidence type="ECO:0000313" key="3">
    <source>
        <dbReference type="EMBL" id="KAE8009001.1"/>
    </source>
</evidence>
<gene>
    <name evidence="3" type="ORF">FH972_005459</name>
</gene>
<dbReference type="PROSITE" id="PS50090">
    <property type="entry name" value="MYB_LIKE"/>
    <property type="match status" value="1"/>
</dbReference>
<name>A0A5N6QPC9_9ROSI</name>
<proteinExistence type="predicted"/>
<reference evidence="3 4" key="1">
    <citation type="submission" date="2019-06" db="EMBL/GenBank/DDBJ databases">
        <title>A chromosomal-level reference genome of Carpinus fangiana (Coryloideae, Betulaceae).</title>
        <authorList>
            <person name="Yang X."/>
            <person name="Wang Z."/>
            <person name="Zhang L."/>
            <person name="Hao G."/>
            <person name="Liu J."/>
            <person name="Yang Y."/>
        </authorList>
    </citation>
    <scope>NUCLEOTIDE SEQUENCE [LARGE SCALE GENOMIC DNA]</scope>
    <source>
        <strain evidence="3">Cfa_2016G</strain>
        <tissue evidence="3">Leaf</tissue>
    </source>
</reference>
<accession>A0A5N6QPC9</accession>
<dbReference type="InterPro" id="IPR001005">
    <property type="entry name" value="SANT/Myb"/>
</dbReference>
<dbReference type="Proteomes" id="UP000327013">
    <property type="component" value="Chromosome 2"/>
</dbReference>
<feature type="region of interest" description="Disordered" evidence="1">
    <location>
        <begin position="216"/>
        <end position="235"/>
    </location>
</feature>
<dbReference type="PANTHER" id="PTHR37807">
    <property type="entry name" value="OS07G0160300 PROTEIN"/>
    <property type="match status" value="1"/>
</dbReference>
<evidence type="ECO:0000259" key="2">
    <source>
        <dbReference type="PROSITE" id="PS50090"/>
    </source>
</evidence>